<dbReference type="SUPFAM" id="SSF53335">
    <property type="entry name" value="S-adenosyl-L-methionine-dependent methyltransferases"/>
    <property type="match status" value="1"/>
</dbReference>
<organism evidence="3 4">
    <name type="scientific">Apiospora marii</name>
    <dbReference type="NCBI Taxonomy" id="335849"/>
    <lineage>
        <taxon>Eukaryota</taxon>
        <taxon>Fungi</taxon>
        <taxon>Dikarya</taxon>
        <taxon>Ascomycota</taxon>
        <taxon>Pezizomycotina</taxon>
        <taxon>Sordariomycetes</taxon>
        <taxon>Xylariomycetidae</taxon>
        <taxon>Amphisphaeriales</taxon>
        <taxon>Apiosporaceae</taxon>
        <taxon>Apiospora</taxon>
    </lineage>
</organism>
<dbReference type="InterPro" id="IPR029063">
    <property type="entry name" value="SAM-dependent_MTases_sf"/>
</dbReference>
<dbReference type="Pfam" id="PF13489">
    <property type="entry name" value="Methyltransf_23"/>
    <property type="match status" value="1"/>
</dbReference>
<dbReference type="EMBL" id="JAQQWI010000024">
    <property type="protein sequence ID" value="KAK7994425.1"/>
    <property type="molecule type" value="Genomic_DNA"/>
</dbReference>
<gene>
    <name evidence="3" type="ORF">PG991_016013</name>
</gene>
<comment type="similarity">
    <text evidence="1">Belongs to the methyltransferase superfamily. LaeA methyltransferase family.</text>
</comment>
<evidence type="ECO:0000256" key="1">
    <source>
        <dbReference type="ARBA" id="ARBA00038158"/>
    </source>
</evidence>
<feature type="compositionally biased region" description="Polar residues" evidence="2">
    <location>
        <begin position="64"/>
        <end position="85"/>
    </location>
</feature>
<evidence type="ECO:0008006" key="5">
    <source>
        <dbReference type="Google" id="ProtNLM"/>
    </source>
</evidence>
<dbReference type="Proteomes" id="UP001396898">
    <property type="component" value="Unassembled WGS sequence"/>
</dbReference>
<dbReference type="Gene3D" id="3.40.50.150">
    <property type="entry name" value="Vaccinia Virus protein VP39"/>
    <property type="match status" value="1"/>
</dbReference>
<comment type="caution">
    <text evidence="3">The sequence shown here is derived from an EMBL/GenBank/DDBJ whole genome shotgun (WGS) entry which is preliminary data.</text>
</comment>
<accession>A0ABR1R140</accession>
<dbReference type="PANTHER" id="PTHR43591:SF24">
    <property type="entry name" value="2-METHOXY-6-POLYPRENYL-1,4-BENZOQUINOL METHYLASE, MITOCHONDRIAL"/>
    <property type="match status" value="1"/>
</dbReference>
<proteinExistence type="inferred from homology"/>
<dbReference type="PANTHER" id="PTHR43591">
    <property type="entry name" value="METHYLTRANSFERASE"/>
    <property type="match status" value="1"/>
</dbReference>
<evidence type="ECO:0000313" key="3">
    <source>
        <dbReference type="EMBL" id="KAK7994425.1"/>
    </source>
</evidence>
<reference evidence="3 4" key="1">
    <citation type="submission" date="2023-01" db="EMBL/GenBank/DDBJ databases">
        <title>Analysis of 21 Apiospora genomes using comparative genomics revels a genus with tremendous synthesis potential of carbohydrate active enzymes and secondary metabolites.</title>
        <authorList>
            <person name="Sorensen T."/>
        </authorList>
    </citation>
    <scope>NUCLEOTIDE SEQUENCE [LARGE SCALE GENOMIC DNA]</scope>
    <source>
        <strain evidence="3 4">CBS 20057</strain>
    </source>
</reference>
<sequence length="398" mass="43687">MTSPAASLLPTMKLEAVAHEDSVPVQGQLIASVASPSSALVAQVRTAAAALFLTMGDGKDDISNHSTVSLPTNASWSEPSDTAESSIAPGSPSTIEDEDEFEPSDFDVELLDDTTSVGSSVYGHSYRNGRRYHKAQQNREDMLHAMMMEVTNGKLFYAPIDENPQKIVDLGTGTGIWAIEVGDLFPSAEVTGLDLSPIQPVWVPPNVKFLVDDVEDTWLNGDNIDFVHLRNMVPILSSPVALLRQVYDNLKPGGWVELQDVDGAVHCDDGTLPSDWPLVRFCDLMIEAFAKLGGRSHAAMFGGNYLHEAGFVNIQHRTAKLPYGTWPKDKTTRLVGLYYRTAAEEFFPAMGAIQMPLLGWSKEEMEVFFAQCRSCMRDESVHAYGLMHFWSGQKPESS</sequence>
<feature type="region of interest" description="Disordered" evidence="2">
    <location>
        <begin position="64"/>
        <end position="100"/>
    </location>
</feature>
<protein>
    <recommendedName>
        <fullName evidence="5">Methyltransferase domain-containing protein</fullName>
    </recommendedName>
</protein>
<evidence type="ECO:0000313" key="4">
    <source>
        <dbReference type="Proteomes" id="UP001396898"/>
    </source>
</evidence>
<dbReference type="CDD" id="cd02440">
    <property type="entry name" value="AdoMet_MTases"/>
    <property type="match status" value="1"/>
</dbReference>
<name>A0ABR1R140_9PEZI</name>
<evidence type="ECO:0000256" key="2">
    <source>
        <dbReference type="SAM" id="MobiDB-lite"/>
    </source>
</evidence>
<keyword evidence="4" id="KW-1185">Reference proteome</keyword>